<dbReference type="AlphaFoldDB" id="A0AAV3VEL2"/>
<gene>
    <name evidence="3" type="ORF">QP354_09715</name>
</gene>
<evidence type="ECO:0000259" key="2">
    <source>
        <dbReference type="Pfam" id="PF13635"/>
    </source>
</evidence>
<dbReference type="EMBL" id="JASOLY010000029">
    <property type="protein sequence ID" value="MDK6869331.1"/>
    <property type="molecule type" value="Genomic_DNA"/>
</dbReference>
<proteinExistence type="predicted"/>
<feature type="domain" description="AAA" evidence="1">
    <location>
        <begin position="20"/>
        <end position="150"/>
    </location>
</feature>
<dbReference type="InterPro" id="IPR027417">
    <property type="entry name" value="P-loop_NTPase"/>
</dbReference>
<dbReference type="Pfam" id="PF13635">
    <property type="entry name" value="DUF4143"/>
    <property type="match status" value="1"/>
</dbReference>
<dbReference type="InterPro" id="IPR025420">
    <property type="entry name" value="DUF4143"/>
</dbReference>
<dbReference type="SUPFAM" id="SSF52540">
    <property type="entry name" value="P-loop containing nucleoside triphosphate hydrolases"/>
    <property type="match status" value="1"/>
</dbReference>
<dbReference type="Pfam" id="PF13173">
    <property type="entry name" value="AAA_14"/>
    <property type="match status" value="1"/>
</dbReference>
<dbReference type="PANTHER" id="PTHR33295">
    <property type="entry name" value="ATPASE"/>
    <property type="match status" value="1"/>
</dbReference>
<dbReference type="Gene3D" id="3.40.50.300">
    <property type="entry name" value="P-loop containing nucleotide triphosphate hydrolases"/>
    <property type="match status" value="1"/>
</dbReference>
<dbReference type="RefSeq" id="WP_020807740.1">
    <property type="nucleotide sequence ID" value="NZ_BEXI01000014.1"/>
</dbReference>
<feature type="domain" description="DUF4143" evidence="2">
    <location>
        <begin position="201"/>
        <end position="342"/>
    </location>
</feature>
<name>A0AAV3VEL2_9LACO</name>
<evidence type="ECO:0000259" key="1">
    <source>
        <dbReference type="Pfam" id="PF13173"/>
    </source>
</evidence>
<dbReference type="InterPro" id="IPR041682">
    <property type="entry name" value="AAA_14"/>
</dbReference>
<protein>
    <submittedName>
        <fullName evidence="3">ATP-binding protein</fullName>
    </submittedName>
</protein>
<dbReference type="Proteomes" id="UP001232113">
    <property type="component" value="Unassembled WGS sequence"/>
</dbReference>
<evidence type="ECO:0000313" key="3">
    <source>
        <dbReference type="EMBL" id="MDK6869331.1"/>
    </source>
</evidence>
<sequence>MNYINRPQYMQFLEDFRDNEAIKVITGIRRSGKTFLMNMFIQKLKGDGIQDDQIIHINFENFAFINIRNAKDLYDYVHQHQNHHKKNYLFFDEIQYVKEWEKAINSFRVDMDADIYITGSNAFLLSSELATLLTGRYVQLKVYPLSFKEYYDFKNGSPEKVYQLFKDYLLEGGFPAVDVAPNTNLKDALKRGIFDSIILSDVSSRLKANSDQALLAVCDYLMSEIGNLVSATKIANTLRSNGFKISTSTVINYLDLLQQSFLFYKTNRYDLRGKKWLSTQHKYYFVDNGLRNTLLNKDAIDNLGHQLENVVYIELLRRGYSIDVGKYNDKEIDFIARKGSTIEYYQITQQIPDANKRETDNLRFIPDGYKKVVLTLNQFDAGDINGINVEYVLDWLLR</sequence>
<keyword evidence="3" id="KW-0547">Nucleotide-binding</keyword>
<dbReference type="PANTHER" id="PTHR33295:SF20">
    <property type="entry name" value="ATPASE"/>
    <property type="match status" value="1"/>
</dbReference>
<reference evidence="3" key="1">
    <citation type="submission" date="2023-05" db="EMBL/GenBank/DDBJ databases">
        <title>Cataloging the Phylogenetic Diversity of Human Bladder Bacteria.</title>
        <authorList>
            <person name="Du J."/>
        </authorList>
    </citation>
    <scope>NUCLEOTIDE SEQUENCE</scope>
    <source>
        <strain evidence="3">UMB6975B</strain>
    </source>
</reference>
<accession>A0AAV3VEL2</accession>
<organism evidence="3 4">
    <name type="scientific">Lactobacillus paragasseri</name>
    <dbReference type="NCBI Taxonomy" id="2107999"/>
    <lineage>
        <taxon>Bacteria</taxon>
        <taxon>Bacillati</taxon>
        <taxon>Bacillota</taxon>
        <taxon>Bacilli</taxon>
        <taxon>Lactobacillales</taxon>
        <taxon>Lactobacillaceae</taxon>
        <taxon>Lactobacillus</taxon>
    </lineage>
</organism>
<keyword evidence="3" id="KW-0067">ATP-binding</keyword>
<evidence type="ECO:0000313" key="4">
    <source>
        <dbReference type="Proteomes" id="UP001232113"/>
    </source>
</evidence>
<dbReference type="GO" id="GO:0005524">
    <property type="term" value="F:ATP binding"/>
    <property type="evidence" value="ECO:0007669"/>
    <property type="project" value="UniProtKB-KW"/>
</dbReference>
<comment type="caution">
    <text evidence="3">The sequence shown here is derived from an EMBL/GenBank/DDBJ whole genome shotgun (WGS) entry which is preliminary data.</text>
</comment>